<evidence type="ECO:0008006" key="3">
    <source>
        <dbReference type="Google" id="ProtNLM"/>
    </source>
</evidence>
<evidence type="ECO:0000313" key="1">
    <source>
        <dbReference type="EMBL" id="UWX98015.1"/>
    </source>
</evidence>
<dbReference type="Proteomes" id="UP001059859">
    <property type="component" value="Chromosome"/>
</dbReference>
<dbReference type="Gene3D" id="3.40.960.10">
    <property type="entry name" value="VSR Endonuclease"/>
    <property type="match status" value="1"/>
</dbReference>
<protein>
    <recommendedName>
        <fullName evidence="3">DUF559 domain-containing protein</fullName>
    </recommendedName>
</protein>
<accession>A0ABY5YT67</accession>
<dbReference type="RefSeq" id="WP_260653173.1">
    <property type="nucleotide sequence ID" value="NZ_CP104275.1"/>
</dbReference>
<evidence type="ECO:0000313" key="2">
    <source>
        <dbReference type="Proteomes" id="UP001059859"/>
    </source>
</evidence>
<dbReference type="EMBL" id="CP104275">
    <property type="protein sequence ID" value="UWX98015.1"/>
    <property type="molecule type" value="Genomic_DNA"/>
</dbReference>
<name>A0ABY5YT67_9MICC</name>
<gene>
    <name evidence="1" type="ORF">N2K95_04910</name>
</gene>
<sequence length="220" mass="24512">MSRSPGKSQSRRRHVVGHRLVLSPEETTRILGLPATTIARTWLDLAAMLTLEELIVLGDQIVSEHQRSFGPRRLALVPLAELQRFIEGKSGIAHLSRSRKALGYLRVGVDSPPETRLRLMLQQDPQLPEFVPNVAICDAAGEPQVWADLGCREFRTCLEYDGAHHLTPEQQAKDHHRDLLAAELGWVQVKISRNDLLQGAGWVGAKVRRGLVLAGWVPPQ</sequence>
<reference evidence="1" key="1">
    <citation type="submission" date="2022-09" db="EMBL/GenBank/DDBJ databases">
        <title>Novel species in genus Arthrobacter.</title>
        <authorList>
            <person name="Liu Y."/>
        </authorList>
    </citation>
    <scope>NUCLEOTIDE SEQUENCE</scope>
    <source>
        <strain evidence="1">Zg-Y815</strain>
    </source>
</reference>
<proteinExistence type="predicted"/>
<organism evidence="1 2">
    <name type="scientific">Arthrobacter zhaoxinii</name>
    <dbReference type="NCBI Taxonomy" id="2964616"/>
    <lineage>
        <taxon>Bacteria</taxon>
        <taxon>Bacillati</taxon>
        <taxon>Actinomycetota</taxon>
        <taxon>Actinomycetes</taxon>
        <taxon>Micrococcales</taxon>
        <taxon>Micrococcaceae</taxon>
        <taxon>Arthrobacter</taxon>
    </lineage>
</organism>
<keyword evidence="2" id="KW-1185">Reference proteome</keyword>